<protein>
    <submittedName>
        <fullName evidence="1">Uncharacterized protein</fullName>
    </submittedName>
</protein>
<dbReference type="AlphaFoldDB" id="A0A059XR67"/>
<dbReference type="RefSeq" id="WP_038561035.1">
    <property type="nucleotide sequence ID" value="NZ_CP007521.1"/>
</dbReference>
<reference evidence="1 2" key="1">
    <citation type="journal article" date="2014" name="Genome Announc.">
        <title>Complete Genome Sequence of the Bovine Mastitis Pathogen Mycoplasma californicum Strain ST-6T (ATCC 33461T).</title>
        <authorList>
            <person name="Calcutt M.J."/>
            <person name="Foecking M.F."/>
            <person name="Fox L.K."/>
        </authorList>
    </citation>
    <scope>NUCLEOTIDE SEQUENCE [LARGE SCALE GENOMIC DNA]</scope>
    <source>
        <strain evidence="1 2">ST-6</strain>
    </source>
</reference>
<gene>
    <name evidence="1" type="ORF">MCFN_00345</name>
</gene>
<dbReference type="KEGG" id="mcr:MCFN_00345"/>
<organism evidence="1 2">
    <name type="scientific">Mycoplasmopsis californica</name>
    <dbReference type="NCBI Taxonomy" id="2113"/>
    <lineage>
        <taxon>Bacteria</taxon>
        <taxon>Bacillati</taxon>
        <taxon>Mycoplasmatota</taxon>
        <taxon>Mycoplasmoidales</taxon>
        <taxon>Metamycoplasmataceae</taxon>
        <taxon>Mycoplasmopsis</taxon>
    </lineage>
</organism>
<keyword evidence="2" id="KW-1185">Reference proteome</keyword>
<dbReference type="Proteomes" id="UP000027088">
    <property type="component" value="Chromosome"/>
</dbReference>
<dbReference type="EMBL" id="CP007521">
    <property type="protein sequence ID" value="AIA29248.1"/>
    <property type="molecule type" value="Genomic_DNA"/>
</dbReference>
<dbReference type="NCBIfam" id="NF045960">
    <property type="entry name" value="MHO_1580_fam"/>
    <property type="match status" value="1"/>
</dbReference>
<evidence type="ECO:0000313" key="1">
    <source>
        <dbReference type="EMBL" id="AIA29248.1"/>
    </source>
</evidence>
<proteinExistence type="predicted"/>
<accession>A0A059XR67</accession>
<name>A0A059XR67_9BACT</name>
<sequence length="472" mass="55124">MNNPVVENTTAQINKTTIEPYHFITKKISKWSNAIKDQDYKFDIYKFGDYYVNNLGYQILRGRIDVRRFFNNDAFVVAFVIIAPRIQDKEKWEKTINTNDIIISVNNKIIDNKAVKIQHAEYTLDYRPDTLDTLFNFQKTSISRKPEGPIDVYSVVLTSQQLGIKFSELNSLIMQSSDNAEIWEVKKSDNKIFNYRVSAIDDKVKIKIPERYQFDFGELNNDTLSTDKFYINTEISLKKLSHKNLNHLATSKSWLEDDVHKYKGANELEDEYFWPHFWLSDYGTQFLKNSSLPDYGIKNFDGPVWSNLTTKSNINKKIQHNLYSGSEDVVEYYYNAPTRYDYSTKTIIDDSDSDTNGLFIPYSQAGEIKTSYNWFFKNKYNNNDADLIKVQILNKNLIDKPILDFVNGQISLSISDSPIEPKLLRYSLDTKQIETYIKMNPVDPSYFEKFRKIAKNTEKEAKNEEKNSNTIS</sequence>
<evidence type="ECO:0000313" key="2">
    <source>
        <dbReference type="Proteomes" id="UP000027088"/>
    </source>
</evidence>